<feature type="non-terminal residue" evidence="1">
    <location>
        <position position="127"/>
    </location>
</feature>
<reference evidence="1" key="2">
    <citation type="submission" date="2025-03" db="EMBL/GenBank/DDBJ databases">
        <authorList>
            <consortium name="ELIXIR-Norway"/>
            <consortium name="Elixir Norway"/>
        </authorList>
    </citation>
    <scope>NUCLEOTIDE SEQUENCE</scope>
</reference>
<organism evidence="1 2">
    <name type="scientific">Rangifer tarandus platyrhynchus</name>
    <name type="common">Svalbard reindeer</name>
    <dbReference type="NCBI Taxonomy" id="3082113"/>
    <lineage>
        <taxon>Eukaryota</taxon>
        <taxon>Metazoa</taxon>
        <taxon>Chordata</taxon>
        <taxon>Craniata</taxon>
        <taxon>Vertebrata</taxon>
        <taxon>Euteleostomi</taxon>
        <taxon>Mammalia</taxon>
        <taxon>Eutheria</taxon>
        <taxon>Laurasiatheria</taxon>
        <taxon>Artiodactyla</taxon>
        <taxon>Ruminantia</taxon>
        <taxon>Pecora</taxon>
        <taxon>Cervidae</taxon>
        <taxon>Odocoileinae</taxon>
        <taxon>Rangifer</taxon>
    </lineage>
</organism>
<evidence type="ECO:0000313" key="1">
    <source>
        <dbReference type="EMBL" id="CAN0567672.1"/>
    </source>
</evidence>
<evidence type="ECO:0000313" key="2">
    <source>
        <dbReference type="Proteomes" id="UP001162501"/>
    </source>
</evidence>
<dbReference type="Proteomes" id="UP001162501">
    <property type="component" value="Chromosome 9"/>
</dbReference>
<protein>
    <submittedName>
        <fullName evidence="1">Uncharacterized protein</fullName>
    </submittedName>
</protein>
<name>A0AC60A6Z4_RANTA</name>
<gene>
    <name evidence="1" type="ORF">MRATA1EN22A_LOCUS27679</name>
</gene>
<proteinExistence type="predicted"/>
<sequence>PEGPQTGHLPEDSPQAGWDPQDRGAPTGRQSCWVTPCLHKLWAPLSPSLCSQEPRTGKGGPSPTSLCSWVWTRGAPCCLWGAGGQSWVLQREMRKPPVGIFKENTLEQQFLDPCTRWPHSAPQPPCK</sequence>
<accession>A0AC60A6Z4</accession>
<dbReference type="EMBL" id="OX596093">
    <property type="protein sequence ID" value="CAN0567672.1"/>
    <property type="molecule type" value="Genomic_DNA"/>
</dbReference>
<feature type="non-terminal residue" evidence="1">
    <location>
        <position position="1"/>
    </location>
</feature>
<reference evidence="1" key="1">
    <citation type="submission" date="2023-05" db="EMBL/GenBank/DDBJ databases">
        <authorList>
            <consortium name="ELIXIR-Norway"/>
        </authorList>
    </citation>
    <scope>NUCLEOTIDE SEQUENCE</scope>
</reference>